<evidence type="ECO:0000313" key="4">
    <source>
        <dbReference type="Proteomes" id="UP001176521"/>
    </source>
</evidence>
<comment type="caution">
    <text evidence="3">The sequence shown here is derived from an EMBL/GenBank/DDBJ whole genome shotgun (WGS) entry which is preliminary data.</text>
</comment>
<feature type="compositionally biased region" description="Low complexity" evidence="1">
    <location>
        <begin position="1333"/>
        <end position="1350"/>
    </location>
</feature>
<feature type="region of interest" description="Disordered" evidence="1">
    <location>
        <begin position="1"/>
        <end position="235"/>
    </location>
</feature>
<dbReference type="PANTHER" id="PTHR47349:SF1">
    <property type="entry name" value="AER328WP"/>
    <property type="match status" value="1"/>
</dbReference>
<accession>A0AAN6GD62</accession>
<feature type="compositionally biased region" description="Acidic residues" evidence="1">
    <location>
        <begin position="670"/>
        <end position="681"/>
    </location>
</feature>
<feature type="region of interest" description="Disordered" evidence="1">
    <location>
        <begin position="658"/>
        <end position="734"/>
    </location>
</feature>
<dbReference type="InterPro" id="IPR058933">
    <property type="entry name" value="YMC020W-like_ab_hydrolase"/>
</dbReference>
<feature type="compositionally biased region" description="Low complexity" evidence="1">
    <location>
        <begin position="693"/>
        <end position="706"/>
    </location>
</feature>
<feature type="compositionally biased region" description="Low complexity" evidence="1">
    <location>
        <begin position="124"/>
        <end position="144"/>
    </location>
</feature>
<feature type="compositionally biased region" description="Polar residues" evidence="1">
    <location>
        <begin position="380"/>
        <end position="411"/>
    </location>
</feature>
<feature type="compositionally biased region" description="Pro residues" evidence="1">
    <location>
        <begin position="145"/>
        <end position="157"/>
    </location>
</feature>
<keyword evidence="4" id="KW-1185">Reference proteome</keyword>
<feature type="compositionally biased region" description="Low complexity" evidence="1">
    <location>
        <begin position="158"/>
        <end position="182"/>
    </location>
</feature>
<evidence type="ECO:0000256" key="1">
    <source>
        <dbReference type="SAM" id="MobiDB-lite"/>
    </source>
</evidence>
<name>A0AAN6GD62_9BASI</name>
<dbReference type="PANTHER" id="PTHR47349">
    <property type="entry name" value="CHROMOSOME 8, WHOLE GENOME SHOTGUN SEQUENCE"/>
    <property type="match status" value="1"/>
</dbReference>
<dbReference type="Pfam" id="PF26147">
    <property type="entry name" value="AB_HYDROLASE_YMC0-YMC35"/>
    <property type="match status" value="1"/>
</dbReference>
<evidence type="ECO:0000259" key="2">
    <source>
        <dbReference type="Pfam" id="PF26147"/>
    </source>
</evidence>
<feature type="compositionally biased region" description="Polar residues" evidence="1">
    <location>
        <begin position="527"/>
        <end position="537"/>
    </location>
</feature>
<protein>
    <recommendedName>
        <fullName evidence="2">YMC020W-like alpha/beta hydrolase domain-containing protein</fullName>
    </recommendedName>
</protein>
<dbReference type="InterPro" id="IPR058934">
    <property type="entry name" value="YMC020W-like"/>
</dbReference>
<feature type="region of interest" description="Disordered" evidence="1">
    <location>
        <begin position="1327"/>
        <end position="1360"/>
    </location>
</feature>
<feature type="compositionally biased region" description="Basic and acidic residues" evidence="1">
    <location>
        <begin position="308"/>
        <end position="321"/>
    </location>
</feature>
<feature type="compositionally biased region" description="Polar residues" evidence="1">
    <location>
        <begin position="329"/>
        <end position="354"/>
    </location>
</feature>
<evidence type="ECO:0000313" key="3">
    <source>
        <dbReference type="EMBL" id="KAK0534284.1"/>
    </source>
</evidence>
<feature type="compositionally biased region" description="Basic and acidic residues" evidence="1">
    <location>
        <begin position="1"/>
        <end position="10"/>
    </location>
</feature>
<dbReference type="Proteomes" id="UP001176521">
    <property type="component" value="Unassembled WGS sequence"/>
</dbReference>
<dbReference type="EMBL" id="JAPDMQ010000119">
    <property type="protein sequence ID" value="KAK0534284.1"/>
    <property type="molecule type" value="Genomic_DNA"/>
</dbReference>
<feature type="region of interest" description="Disordered" evidence="1">
    <location>
        <begin position="766"/>
        <end position="796"/>
    </location>
</feature>
<feature type="region of interest" description="Disordered" evidence="1">
    <location>
        <begin position="559"/>
        <end position="618"/>
    </location>
</feature>
<proteinExistence type="predicted"/>
<organism evidence="3 4">
    <name type="scientific">Tilletia horrida</name>
    <dbReference type="NCBI Taxonomy" id="155126"/>
    <lineage>
        <taxon>Eukaryota</taxon>
        <taxon>Fungi</taxon>
        <taxon>Dikarya</taxon>
        <taxon>Basidiomycota</taxon>
        <taxon>Ustilaginomycotina</taxon>
        <taxon>Exobasidiomycetes</taxon>
        <taxon>Tilletiales</taxon>
        <taxon>Tilletiaceae</taxon>
        <taxon>Tilletia</taxon>
    </lineage>
</organism>
<reference evidence="3" key="1">
    <citation type="journal article" date="2023" name="PhytoFront">
        <title>Draft Genome Resources of Seven Strains of Tilletia horrida, Causal Agent of Kernel Smut of Rice.</title>
        <authorList>
            <person name="Khanal S."/>
            <person name="Antony Babu S."/>
            <person name="Zhou X.G."/>
        </authorList>
    </citation>
    <scope>NUCLEOTIDE SEQUENCE</scope>
    <source>
        <strain evidence="3">TX3</strain>
    </source>
</reference>
<feature type="region of interest" description="Disordered" evidence="1">
    <location>
        <begin position="247"/>
        <end position="541"/>
    </location>
</feature>
<feature type="compositionally biased region" description="Polar residues" evidence="1">
    <location>
        <begin position="249"/>
        <end position="260"/>
    </location>
</feature>
<sequence>MSRPIPRRDSSTSNLNSSSTSSGGSAPGSSAFSPSSASPSARLAAPNAGGTLRSSGSSIYSLSPTSRRHLTPLTNPAPSTSTTSLSPSHARPSANGHSTATSRLRKVASNASIQLGGGSGSGGVSRLSSAGPSKTGAAATTSSAPQPPPSPLPPAPVPAASAAGDIAGASSLSTSSQQPTLSDRTISSPAEDAPPLSGAAETQSAASATDPEVPAIATMKRKTSPNASLAPEASTARRRTWFGFGTAAASPTLQADSSSDVPPPMDADEAAFRLALGSGAGAGARAEIPTTTSSEAPAEAVEATLTPERARALAQVERDSDSSSAASSNERPNASRTTNSRGWFTWRAQAQSPATDLLAAPLSQDSAPPGADAQARADRTVTSSTKASLQPPASSTSNRTLSQTAQPSYSSPLRRMWNRSEAVPEAAAEDEQDSSAQITPTPTPTVTPTPTPTPTATAAPQQSPDIDGGNASTWRFSLWSGRPSAPTAQEHVAHEAKAVLPSSANTSDIPSIILSKEANGRADLDSRASTSEPSTSGPAGYASYIASWVPGWGSSILPSASSSSTQAGPPTDVAMDTTGDDASFVPRTPAEQVKADALARPDPSQPQPQPQPQAQQPALAIVSDSIQKLAGPTDAILNSATRKSWVSFFSSRIVQPPRRIQDASAASAEDGPEVMDLDEDGPSSLKIPSVIHPSASPSIAESAPAALRGGPASGSNAGQTSSGDPSSGKSSLAAAAVKASAQKVVAGAKQASAVTSAASSVILKAGAKSGGRSPSNSAPTSPVVGPATTDAKGSSSIPAAIKQKLSNASLSGKANATQDSLAASSATESVPARSKSSKKGSVIAPKAPNLVLPSFEDTFSTPPRVWPPKVGMLERTIQAFNTYLFSKPPDLQRLSSPPLPGPSSSGTGKARRRSSSAFTDETAQRLPRSWEVMGDKARASQRGVGNIRKIVVLGIHGWFAQFAILKNVMGEPTGTSFKFAKEMSDAVRRHFKDAGWELNPEAITVIALEGDGKVADRVHRLSVSLLSNPAWVKDLHEADAIFFSAHSQGTIVGTELLARLIEQKHIQPERTRVCLLAMAGIHEGPFPHLQSAIMSAYLNYFETAAARELFEFMTSTNSVAESYAAALRIVLNAGVKTVYVASVDDQVVPLHGALHTAVSHPSILRALYIDGQAFPRADFLTNLLVLCTQVRNAGLNDHDVLSLLSTTVAGSLYGGLGHSNVYEEPQVYDLAARYLFETTHPCSEPTCTGDHRVTMPAATRNTFEAQAHNPYSLPWAIRGLLEDPDVRELFSEHMADLLDQFAQWKPTSKSQKDVQLRLSPLKSLRIPGVRQRTASTASISMSTASSKPTSPQIPSNSSKL</sequence>
<feature type="region of interest" description="Disordered" evidence="1">
    <location>
        <begin position="822"/>
        <end position="841"/>
    </location>
</feature>
<feature type="compositionally biased region" description="Low complexity" evidence="1">
    <location>
        <begin position="721"/>
        <end position="734"/>
    </location>
</feature>
<feature type="compositionally biased region" description="Pro residues" evidence="1">
    <location>
        <begin position="441"/>
        <end position="453"/>
    </location>
</feature>
<feature type="domain" description="YMC020W-like alpha/beta hydrolase" evidence="2">
    <location>
        <begin position="942"/>
        <end position="1283"/>
    </location>
</feature>
<gene>
    <name evidence="3" type="ORF">OC842_002690</name>
</gene>
<feature type="compositionally biased region" description="Low complexity" evidence="1">
    <location>
        <begin position="11"/>
        <end position="88"/>
    </location>
</feature>
<feature type="region of interest" description="Disordered" evidence="1">
    <location>
        <begin position="888"/>
        <end position="925"/>
    </location>
</feature>